<evidence type="ECO:0000313" key="2">
    <source>
        <dbReference type="EMBL" id="QFU76576.1"/>
    </source>
</evidence>
<dbReference type="EMBL" id="CP036422">
    <property type="protein sequence ID" value="QFU76576.1"/>
    <property type="molecule type" value="Genomic_DNA"/>
</dbReference>
<protein>
    <recommendedName>
        <fullName evidence="4">Ysc84 actin-binding domain-containing protein</fullName>
    </recommendedName>
</protein>
<name>A0A5P9NM40_9GAMM</name>
<organism evidence="2 3">
    <name type="scientific">Halioglobus maricola</name>
    <dbReference type="NCBI Taxonomy" id="2601894"/>
    <lineage>
        <taxon>Bacteria</taxon>
        <taxon>Pseudomonadati</taxon>
        <taxon>Pseudomonadota</taxon>
        <taxon>Gammaproteobacteria</taxon>
        <taxon>Cellvibrionales</taxon>
        <taxon>Halieaceae</taxon>
        <taxon>Halioglobus</taxon>
    </lineage>
</organism>
<gene>
    <name evidence="2" type="ORF">EY643_13430</name>
</gene>
<evidence type="ECO:0008006" key="4">
    <source>
        <dbReference type="Google" id="ProtNLM"/>
    </source>
</evidence>
<dbReference type="AlphaFoldDB" id="A0A5P9NM40"/>
<proteinExistence type="predicted"/>
<accession>A0A5P9NM40</accession>
<feature type="signal peptide" evidence="1">
    <location>
        <begin position="1"/>
        <end position="23"/>
    </location>
</feature>
<feature type="chain" id="PRO_5025044800" description="Ysc84 actin-binding domain-containing protein" evidence="1">
    <location>
        <begin position="24"/>
        <end position="191"/>
    </location>
</feature>
<evidence type="ECO:0000256" key="1">
    <source>
        <dbReference type="SAM" id="SignalP"/>
    </source>
</evidence>
<dbReference type="Proteomes" id="UP000326287">
    <property type="component" value="Chromosome"/>
</dbReference>
<reference evidence="2 3" key="1">
    <citation type="submission" date="2019-02" db="EMBL/GenBank/DDBJ databases">
        <authorList>
            <person name="Li S.-H."/>
        </authorList>
    </citation>
    <scope>NUCLEOTIDE SEQUENCE [LARGE SCALE GENOMIC DNA]</scope>
    <source>
        <strain evidence="2 3">IMCC14385</strain>
    </source>
</reference>
<dbReference type="RefSeq" id="WP_153239718.1">
    <property type="nucleotide sequence ID" value="NZ_CP036422.1"/>
</dbReference>
<dbReference type="OrthoDB" id="5405772at2"/>
<evidence type="ECO:0000313" key="3">
    <source>
        <dbReference type="Proteomes" id="UP000326287"/>
    </source>
</evidence>
<dbReference type="KEGG" id="halc:EY643_13430"/>
<sequence>MPHIIRSIALLIVFALAGQGAWAQDKYAKTLGAFQGADGTAPYFNSAYGYALFPTIGKGGIGIGGAHGGGQVYVGGRHVGNTTMTQLTMGFQLGGQAFSQVIFFEDQRAFREFTTGNFEFSAQATAVALTAGVSAEASTGGGLAAGASGGQNDASTYHAGYRKGMAIFTIAKGGLMYEAALGGQKFTYTPL</sequence>
<keyword evidence="1" id="KW-0732">Signal</keyword>
<keyword evidence="3" id="KW-1185">Reference proteome</keyword>